<proteinExistence type="predicted"/>
<sequence>MNPLSNKFLGLFVILVVMLATLTVSSPVPELDKRTPVLHVSSPGPGLRAIKSIQNVSWWCNDCKSTDKVTILVRNARAAIFATFTGKNANTGTKDFVIDPKWARPGFSYFIQVVLQKDISVRGDSSSFEVFATKG</sequence>
<name>A0A9N8VQS6_9GLOM</name>
<dbReference type="Proteomes" id="UP000789739">
    <property type="component" value="Unassembled WGS sequence"/>
</dbReference>
<keyword evidence="3" id="KW-1185">Reference proteome</keyword>
<dbReference type="OrthoDB" id="2313472at2759"/>
<dbReference type="AlphaFoldDB" id="A0A9N8VQS6"/>
<gene>
    <name evidence="2" type="ORF">PBRASI_LOCUS485</name>
</gene>
<evidence type="ECO:0000313" key="3">
    <source>
        <dbReference type="Proteomes" id="UP000789739"/>
    </source>
</evidence>
<comment type="caution">
    <text evidence="2">The sequence shown here is derived from an EMBL/GenBank/DDBJ whole genome shotgun (WGS) entry which is preliminary data.</text>
</comment>
<accession>A0A9N8VQS6</accession>
<keyword evidence="1" id="KW-0732">Signal</keyword>
<evidence type="ECO:0000313" key="2">
    <source>
        <dbReference type="EMBL" id="CAG8459161.1"/>
    </source>
</evidence>
<feature type="signal peptide" evidence="1">
    <location>
        <begin position="1"/>
        <end position="25"/>
    </location>
</feature>
<protein>
    <submittedName>
        <fullName evidence="2">2448_t:CDS:1</fullName>
    </submittedName>
</protein>
<dbReference type="EMBL" id="CAJVPI010000023">
    <property type="protein sequence ID" value="CAG8459161.1"/>
    <property type="molecule type" value="Genomic_DNA"/>
</dbReference>
<feature type="chain" id="PRO_5040454920" evidence="1">
    <location>
        <begin position="26"/>
        <end position="135"/>
    </location>
</feature>
<reference evidence="2" key="1">
    <citation type="submission" date="2021-06" db="EMBL/GenBank/DDBJ databases">
        <authorList>
            <person name="Kallberg Y."/>
            <person name="Tangrot J."/>
            <person name="Rosling A."/>
        </authorList>
    </citation>
    <scope>NUCLEOTIDE SEQUENCE</scope>
    <source>
        <strain evidence="2">BR232B</strain>
    </source>
</reference>
<evidence type="ECO:0000256" key="1">
    <source>
        <dbReference type="SAM" id="SignalP"/>
    </source>
</evidence>
<organism evidence="2 3">
    <name type="scientific">Paraglomus brasilianum</name>
    <dbReference type="NCBI Taxonomy" id="144538"/>
    <lineage>
        <taxon>Eukaryota</taxon>
        <taxon>Fungi</taxon>
        <taxon>Fungi incertae sedis</taxon>
        <taxon>Mucoromycota</taxon>
        <taxon>Glomeromycotina</taxon>
        <taxon>Glomeromycetes</taxon>
        <taxon>Paraglomerales</taxon>
        <taxon>Paraglomeraceae</taxon>
        <taxon>Paraglomus</taxon>
    </lineage>
</organism>